<dbReference type="GO" id="GO:0008237">
    <property type="term" value="F:metallopeptidase activity"/>
    <property type="evidence" value="ECO:0007669"/>
    <property type="project" value="UniProtKB-KW"/>
</dbReference>
<evidence type="ECO:0000313" key="2">
    <source>
        <dbReference type="EMBL" id="MXY93258.1"/>
    </source>
</evidence>
<keyword evidence="2" id="KW-0482">Metalloprotease</keyword>
<dbReference type="EMBL" id="VXRG01000065">
    <property type="protein sequence ID" value="MXY93258.1"/>
    <property type="molecule type" value="Genomic_DNA"/>
</dbReference>
<feature type="transmembrane region" description="Helical" evidence="1">
    <location>
        <begin position="114"/>
        <end position="135"/>
    </location>
</feature>
<sequence>MDTLVAKLLLPLAFPVVVTIVWQILTRSSWKVLPFSLGAYILVHIVIIPVGELLPHLLRFTYSNPDWGYFPYWTANLAFKGLFTEGIQWLILLFVATEVKLFKQGEELSWQEGVLFGLGYGVVGMLTAAGNHFYFVAWDAGVLSSTGPNMPAVFSLFQPSLDEAAVRPMNDLLPWWVILNVTLGFGVTSLIFHTGSSLALFFSIQRKSVTFFLIAVAYFTLYSLTSELLEHLSFSGLIRVVGSFLFVLLPFMLVFLLSKTLPKARASL</sequence>
<keyword evidence="2" id="KW-0378">Hydrolase</keyword>
<reference evidence="2" key="1">
    <citation type="submission" date="2019-09" db="EMBL/GenBank/DDBJ databases">
        <title>Characterisation of the sponge microbiome using genome-centric metagenomics.</title>
        <authorList>
            <person name="Engelberts J.P."/>
            <person name="Robbins S.J."/>
            <person name="De Goeij J.M."/>
            <person name="Aranda M."/>
            <person name="Bell S.C."/>
            <person name="Webster N.S."/>
        </authorList>
    </citation>
    <scope>NUCLEOTIDE SEQUENCE</scope>
    <source>
        <strain evidence="2">SB0664_bin_27</strain>
    </source>
</reference>
<keyword evidence="1" id="KW-0812">Transmembrane</keyword>
<dbReference type="GO" id="GO:0006508">
    <property type="term" value="P:proteolysis"/>
    <property type="evidence" value="ECO:0007669"/>
    <property type="project" value="UniProtKB-KW"/>
</dbReference>
<keyword evidence="2" id="KW-0645">Protease</keyword>
<organism evidence="2">
    <name type="scientific">Caldilineaceae bacterium SB0664_bin_27</name>
    <dbReference type="NCBI Taxonomy" id="2605260"/>
    <lineage>
        <taxon>Bacteria</taxon>
        <taxon>Bacillati</taxon>
        <taxon>Chloroflexota</taxon>
        <taxon>Caldilineae</taxon>
        <taxon>Caldilineales</taxon>
        <taxon>Caldilineaceae</taxon>
    </lineage>
</organism>
<keyword evidence="1" id="KW-0472">Membrane</keyword>
<feature type="transmembrane region" description="Helical" evidence="1">
    <location>
        <begin position="175"/>
        <end position="202"/>
    </location>
</feature>
<feature type="transmembrane region" description="Helical" evidence="1">
    <location>
        <begin position="209"/>
        <end position="225"/>
    </location>
</feature>
<proteinExistence type="predicted"/>
<protein>
    <submittedName>
        <fullName evidence="2">YhfC family intramembrane metalloprotease</fullName>
    </submittedName>
</protein>
<comment type="caution">
    <text evidence="2">The sequence shown here is derived from an EMBL/GenBank/DDBJ whole genome shotgun (WGS) entry which is preliminary data.</text>
</comment>
<dbReference type="AlphaFoldDB" id="A0A6B0YUY7"/>
<evidence type="ECO:0000256" key="1">
    <source>
        <dbReference type="SAM" id="Phobius"/>
    </source>
</evidence>
<feature type="transmembrane region" description="Helical" evidence="1">
    <location>
        <begin position="78"/>
        <end position="102"/>
    </location>
</feature>
<feature type="transmembrane region" description="Helical" evidence="1">
    <location>
        <begin position="6"/>
        <end position="25"/>
    </location>
</feature>
<gene>
    <name evidence="2" type="ORF">F4Y42_07400</name>
</gene>
<accession>A0A6B0YUY7</accession>
<feature type="transmembrane region" description="Helical" evidence="1">
    <location>
        <begin position="37"/>
        <end position="58"/>
    </location>
</feature>
<feature type="transmembrane region" description="Helical" evidence="1">
    <location>
        <begin position="237"/>
        <end position="257"/>
    </location>
</feature>
<name>A0A6B0YUY7_9CHLR</name>
<keyword evidence="1" id="KW-1133">Transmembrane helix</keyword>